<evidence type="ECO:0000256" key="10">
    <source>
        <dbReference type="ARBA" id="ARBA00031566"/>
    </source>
</evidence>
<dbReference type="InterPro" id="IPR001296">
    <property type="entry name" value="Glyco_trans_1"/>
</dbReference>
<feature type="transmembrane region" description="Helical" evidence="13">
    <location>
        <begin position="70"/>
        <end position="90"/>
    </location>
</feature>
<feature type="domain" description="Glycosyl transferase family 1" evidence="14">
    <location>
        <begin position="224"/>
        <end position="375"/>
    </location>
</feature>
<evidence type="ECO:0000256" key="11">
    <source>
        <dbReference type="ARBA" id="ARBA00033088"/>
    </source>
</evidence>
<dbReference type="Pfam" id="PF00534">
    <property type="entry name" value="Glycos_transf_1"/>
    <property type="match status" value="1"/>
</dbReference>
<evidence type="ECO:0000256" key="12">
    <source>
        <dbReference type="ARBA" id="ARBA00045071"/>
    </source>
</evidence>
<dbReference type="OrthoDB" id="614844at2759"/>
<feature type="transmembrane region" description="Helical" evidence="13">
    <location>
        <begin position="130"/>
        <end position="151"/>
    </location>
</feature>
<evidence type="ECO:0000256" key="6">
    <source>
        <dbReference type="ARBA" id="ARBA00022824"/>
    </source>
</evidence>
<gene>
    <name evidence="16" type="primary">Alg1_1</name>
</gene>
<name>A0A2H8TUP9_9HEMI</name>
<reference evidence="16" key="1">
    <citation type="submission" date="2017-10" db="EMBL/GenBank/DDBJ databases">
        <title>Transcriptome Assembly of Sugarcane Aphid Adults.</title>
        <authorList>
            <person name="Scully E.D."/>
            <person name="Palmer N.A."/>
            <person name="Geib S.M."/>
            <person name="Sarath G."/>
            <person name="Sattler S.E."/>
        </authorList>
    </citation>
    <scope>NUCLEOTIDE SEQUENCE</scope>
    <source>
        <tissue evidence="16">Whole body</tissue>
    </source>
</reference>
<comment type="catalytic activity">
    <reaction evidence="12">
        <text>an N,N'-diacetylchitobiosyl-diphospho-di-trans,poly-cis-dolichol + GDP-alpha-D-mannose = a beta-D-Man-(1-&gt;4)-beta-D-GlcNAc-(1-&gt;4)-alpha-D-GlcNAc-diphospho-di-trans,poly-cis-dolichol + GDP + H(+)</text>
        <dbReference type="Rhea" id="RHEA:13865"/>
        <dbReference type="Rhea" id="RHEA-COMP:19510"/>
        <dbReference type="Rhea" id="RHEA-COMP:19511"/>
        <dbReference type="ChEBI" id="CHEBI:15378"/>
        <dbReference type="ChEBI" id="CHEBI:57269"/>
        <dbReference type="ChEBI" id="CHEBI:57527"/>
        <dbReference type="ChEBI" id="CHEBI:58189"/>
        <dbReference type="ChEBI" id="CHEBI:58472"/>
        <dbReference type="EC" id="2.4.1.142"/>
    </reaction>
    <physiologicalReaction direction="left-to-right" evidence="12">
        <dbReference type="Rhea" id="RHEA:13866"/>
    </physiologicalReaction>
</comment>
<keyword evidence="6" id="KW-0256">Endoplasmic reticulum</keyword>
<dbReference type="FunFam" id="3.40.50.2000:FF:000109">
    <property type="entry name" value="Chitobiosyldiphosphodolichol beta-mannosyltransferase"/>
    <property type="match status" value="1"/>
</dbReference>
<keyword evidence="7 13" id="KW-1133">Transmembrane helix</keyword>
<comment type="subcellular location">
    <subcellularLocation>
        <location evidence="1">Endoplasmic reticulum membrane</location>
        <topology evidence="1">Single-pass membrane protein</topology>
    </subcellularLocation>
</comment>
<dbReference type="AlphaFoldDB" id="A0A2H8TUP9"/>
<dbReference type="Pfam" id="PF13439">
    <property type="entry name" value="Glyco_transf_4"/>
    <property type="match status" value="1"/>
</dbReference>
<feature type="domain" description="Glycosyltransferase subfamily 4-like N-terminal" evidence="15">
    <location>
        <begin position="22"/>
        <end position="181"/>
    </location>
</feature>
<dbReference type="GO" id="GO:0004578">
    <property type="term" value="F:chitobiosyldiphosphodolichol beta-mannosyltransferase activity"/>
    <property type="evidence" value="ECO:0007669"/>
    <property type="project" value="UniProtKB-EC"/>
</dbReference>
<keyword evidence="8 13" id="KW-0472">Membrane</keyword>
<sequence length="414" mass="47666">MGKKNVCVVVLGDIGRSPRMQYHAQSLIRQGFNVDIVGYTDSPVLDDLKENATIIGVRKPFPFDKYVPRLIAFLFKVVWQTLTLFWAILVKRKSDIVLVQNPPAIPTLAVCWFYCLLVNAKFIIDWHNYAYSILALTLGSNAPLVKLSLLYEHFFGKLADSNLCVTKAMKEDLHEKWNIEATTLYDRPGPQFKTIPLIEKHYLLEKMNLKDFTELSESGEVRLKYNRPSLLVSSTSWTPDEDFSILLKALQKYDESDDIYPKLICVITGRGPLKCHYQHIISKLKWNKVSIITPWLENNDYPLLLACADLGVCLHASSSGLDLPMKVIDMYGVGLPVCAYDFKCLNELVRHNENGLVFSNEHQLAMHIMAWFKNFPLQICEKQSRFCKEIDNFRTVDWHTNWMNNAYPIFSNED</sequence>
<evidence type="ECO:0000256" key="4">
    <source>
        <dbReference type="ARBA" id="ARBA00022679"/>
    </source>
</evidence>
<dbReference type="InterPro" id="IPR028098">
    <property type="entry name" value="Glyco_trans_4-like_N"/>
</dbReference>
<dbReference type="InterPro" id="IPR026051">
    <property type="entry name" value="ALG1-like"/>
</dbReference>
<dbReference type="GO" id="GO:0005789">
    <property type="term" value="C:endoplasmic reticulum membrane"/>
    <property type="evidence" value="ECO:0007669"/>
    <property type="project" value="UniProtKB-SubCell"/>
</dbReference>
<evidence type="ECO:0000256" key="8">
    <source>
        <dbReference type="ARBA" id="ARBA00023136"/>
    </source>
</evidence>
<evidence type="ECO:0000259" key="15">
    <source>
        <dbReference type="Pfam" id="PF13439"/>
    </source>
</evidence>
<keyword evidence="4 16" id="KW-0808">Transferase</keyword>
<dbReference type="EMBL" id="GFXV01005865">
    <property type="protein sequence ID" value="MBW17670.1"/>
    <property type="molecule type" value="Transcribed_RNA"/>
</dbReference>
<evidence type="ECO:0000256" key="9">
    <source>
        <dbReference type="ARBA" id="ARBA00031434"/>
    </source>
</evidence>
<evidence type="ECO:0000313" key="16">
    <source>
        <dbReference type="EMBL" id="MBW17670.1"/>
    </source>
</evidence>
<protein>
    <recommendedName>
        <fullName evidence="10">Beta-1,4-mannosyltransferase</fullName>
    </recommendedName>
    <alternativeName>
        <fullName evidence="11">GDP-Man:GlcNAc2-PP-dolichol mannosyltransferase</fullName>
    </alternativeName>
    <alternativeName>
        <fullName evidence="9">GDP-mannose-dolichol diphosphochitobiose mannosyltransferase</fullName>
    </alternativeName>
</protein>
<proteinExistence type="predicted"/>
<evidence type="ECO:0000256" key="2">
    <source>
        <dbReference type="ARBA" id="ARBA00004922"/>
    </source>
</evidence>
<keyword evidence="3 16" id="KW-0328">Glycosyltransferase</keyword>
<organism evidence="16">
    <name type="scientific">Melanaphis sacchari</name>
    <dbReference type="NCBI Taxonomy" id="742174"/>
    <lineage>
        <taxon>Eukaryota</taxon>
        <taxon>Metazoa</taxon>
        <taxon>Ecdysozoa</taxon>
        <taxon>Arthropoda</taxon>
        <taxon>Hexapoda</taxon>
        <taxon>Insecta</taxon>
        <taxon>Pterygota</taxon>
        <taxon>Neoptera</taxon>
        <taxon>Paraneoptera</taxon>
        <taxon>Hemiptera</taxon>
        <taxon>Sternorrhyncha</taxon>
        <taxon>Aphidomorpha</taxon>
        <taxon>Aphidoidea</taxon>
        <taxon>Aphididae</taxon>
        <taxon>Aphidini</taxon>
        <taxon>Melanaphis</taxon>
    </lineage>
</organism>
<evidence type="ECO:0000256" key="5">
    <source>
        <dbReference type="ARBA" id="ARBA00022692"/>
    </source>
</evidence>
<keyword evidence="5 13" id="KW-0812">Transmembrane</keyword>
<evidence type="ECO:0000256" key="1">
    <source>
        <dbReference type="ARBA" id="ARBA00004389"/>
    </source>
</evidence>
<comment type="pathway">
    <text evidence="2">Protein modification; protein glycosylation.</text>
</comment>
<feature type="transmembrane region" description="Helical" evidence="13">
    <location>
        <begin position="102"/>
        <end position="124"/>
    </location>
</feature>
<dbReference type="Gene3D" id="3.40.50.2000">
    <property type="entry name" value="Glycogen Phosphorylase B"/>
    <property type="match status" value="2"/>
</dbReference>
<accession>A0A2H8TUP9</accession>
<evidence type="ECO:0000256" key="13">
    <source>
        <dbReference type="SAM" id="Phobius"/>
    </source>
</evidence>
<dbReference type="SUPFAM" id="SSF53756">
    <property type="entry name" value="UDP-Glycosyltransferase/glycogen phosphorylase"/>
    <property type="match status" value="1"/>
</dbReference>
<evidence type="ECO:0000256" key="3">
    <source>
        <dbReference type="ARBA" id="ARBA00022676"/>
    </source>
</evidence>
<dbReference type="PANTHER" id="PTHR13036">
    <property type="entry name" value="BETA1,4 MANNOSYLTRANSFERASE"/>
    <property type="match status" value="1"/>
</dbReference>
<dbReference type="PANTHER" id="PTHR13036:SF0">
    <property type="entry name" value="CHITOBIOSYLDIPHOSPHODOLICHOL BETA-MANNOSYLTRANSFERASE"/>
    <property type="match status" value="1"/>
</dbReference>
<evidence type="ECO:0000259" key="14">
    <source>
        <dbReference type="Pfam" id="PF00534"/>
    </source>
</evidence>
<evidence type="ECO:0000256" key="7">
    <source>
        <dbReference type="ARBA" id="ARBA00022989"/>
    </source>
</evidence>